<evidence type="ECO:0008006" key="3">
    <source>
        <dbReference type="Google" id="ProtNLM"/>
    </source>
</evidence>
<dbReference type="AlphaFoldDB" id="A0A166JZ40"/>
<dbReference type="InterPro" id="IPR036047">
    <property type="entry name" value="F-box-like_dom_sf"/>
</dbReference>
<organism evidence="1 2">
    <name type="scientific">Athelia psychrophila</name>
    <dbReference type="NCBI Taxonomy" id="1759441"/>
    <lineage>
        <taxon>Eukaryota</taxon>
        <taxon>Fungi</taxon>
        <taxon>Dikarya</taxon>
        <taxon>Basidiomycota</taxon>
        <taxon>Agaricomycotina</taxon>
        <taxon>Agaricomycetes</taxon>
        <taxon>Agaricomycetidae</taxon>
        <taxon>Atheliales</taxon>
        <taxon>Atheliaceae</taxon>
        <taxon>Athelia</taxon>
    </lineage>
</organism>
<dbReference type="CDD" id="cd09917">
    <property type="entry name" value="F-box_SF"/>
    <property type="match status" value="1"/>
</dbReference>
<dbReference type="SUPFAM" id="SSF81383">
    <property type="entry name" value="F-box domain"/>
    <property type="match status" value="1"/>
</dbReference>
<evidence type="ECO:0000313" key="2">
    <source>
        <dbReference type="Proteomes" id="UP000076532"/>
    </source>
</evidence>
<dbReference type="STRING" id="436010.A0A166JZ40"/>
<name>A0A166JZ40_9AGAM</name>
<protein>
    <recommendedName>
        <fullName evidence="3">F-box domain-containing protein</fullName>
    </recommendedName>
</protein>
<dbReference type="OrthoDB" id="3053775at2759"/>
<keyword evidence="2" id="KW-1185">Reference proteome</keyword>
<dbReference type="EMBL" id="KV417548">
    <property type="protein sequence ID" value="KZP21356.1"/>
    <property type="molecule type" value="Genomic_DNA"/>
</dbReference>
<reference evidence="1 2" key="1">
    <citation type="journal article" date="2016" name="Mol. Biol. Evol.">
        <title>Comparative Genomics of Early-Diverging Mushroom-Forming Fungi Provides Insights into the Origins of Lignocellulose Decay Capabilities.</title>
        <authorList>
            <person name="Nagy L.G."/>
            <person name="Riley R."/>
            <person name="Tritt A."/>
            <person name="Adam C."/>
            <person name="Daum C."/>
            <person name="Floudas D."/>
            <person name="Sun H."/>
            <person name="Yadav J.S."/>
            <person name="Pangilinan J."/>
            <person name="Larsson K.H."/>
            <person name="Matsuura K."/>
            <person name="Barry K."/>
            <person name="Labutti K."/>
            <person name="Kuo R."/>
            <person name="Ohm R.A."/>
            <person name="Bhattacharya S.S."/>
            <person name="Shirouzu T."/>
            <person name="Yoshinaga Y."/>
            <person name="Martin F.M."/>
            <person name="Grigoriev I.V."/>
            <person name="Hibbett D.S."/>
        </authorList>
    </citation>
    <scope>NUCLEOTIDE SEQUENCE [LARGE SCALE GENOMIC DNA]</scope>
    <source>
        <strain evidence="1 2">CBS 109695</strain>
    </source>
</reference>
<proteinExistence type="predicted"/>
<dbReference type="SUPFAM" id="SSF52047">
    <property type="entry name" value="RNI-like"/>
    <property type="match status" value="1"/>
</dbReference>
<dbReference type="Proteomes" id="UP000076532">
    <property type="component" value="Unassembled WGS sequence"/>
</dbReference>
<sequence>MSSINPHLVPYDQRLPFELWEACWSHVSFKDAKSLSLTCKLFRRTCMPQIFESMSFFAPIVSALTEQELGPPCDLKADNQATLLSIQNRLHAQISLFDQLAATETSEIRAMVKHWTFSGNETLYQGEAVDNQMHSQAFVSLLKTYTHIYDAFFNHLPHYPTLHHLSLVGIQVDDRVIDLLTTLPSLKDLHLFYCHFICEAVHHLKLRSLDIEEGDVFMVLDDHRPHTAAAFQFFCRGTLERLAVRAERWVGMVISPPYVLEMRPLTHLALKLSASTAAQNEFLRFLLQCPNLQSLTVQSVWVDMQCEAPPLASLQTYDGPMNLAKILLPRTAVQTVCLRHFKLGHFDRPLDHPKLSSALASLSFMAQSLRCLRIIPIHQPTRRVFDLIAELFPNISNLELEFENRSQVNLFGPRDIMEVMEAMEVASLSAASLSVASISAASPLSVLLDQMSTGMCVLPHAIQQLELRCHQYNVITTTPIRIPTEMQQRMVLGLSKNNPTLRRVAMGEIWMLIGDVWIQG</sequence>
<evidence type="ECO:0000313" key="1">
    <source>
        <dbReference type="EMBL" id="KZP21356.1"/>
    </source>
</evidence>
<dbReference type="Gene3D" id="3.80.10.10">
    <property type="entry name" value="Ribonuclease Inhibitor"/>
    <property type="match status" value="1"/>
</dbReference>
<dbReference type="InterPro" id="IPR032675">
    <property type="entry name" value="LRR_dom_sf"/>
</dbReference>
<accession>A0A166JZ40</accession>
<gene>
    <name evidence="1" type="ORF">FIBSPDRAFT_509714</name>
</gene>